<feature type="transmembrane region" description="Helical" evidence="18">
    <location>
        <begin position="162"/>
        <end position="180"/>
    </location>
</feature>
<comment type="subcellular location">
    <subcellularLocation>
        <location evidence="2 18">Mitochondrion inner membrane</location>
        <topology evidence="2 18">Multi-pass membrane protein</topology>
    </subcellularLocation>
</comment>
<feature type="transmembrane region" description="Helical" evidence="18">
    <location>
        <begin position="299"/>
        <end position="318"/>
    </location>
</feature>
<feature type="transmembrane region" description="Helical" evidence="18">
    <location>
        <begin position="224"/>
        <end position="243"/>
    </location>
</feature>
<sequence length="322" mass="37552">MKINLTSFLFIVIMMVGIIITLSSNSILMMWVGLELTMISFVPMMTMEGISGGESSMKYFVVQSVSSCMLILGMLFLLMNMSNDFLMLMSLCIKVGLAPFHGWVLSMVDGLNYLLLFVLLSIMKISPIFILTFTNFNFYLMVLITLIVGSISGLNQNSIRKLMSYSSIYNLGFIFSSIYFNSIWSLYLFMYTIILMMVIFLMNNYNLNYLNQFMLNNFNFKEKMVLWVCMLSLGGMPPMLGFLNKIIIFELMMMNDEYIILMVMIFSSLLIMFFYIRISLISIMTFSLMMKWNFFLKMYSSYFFMIVNFLMFPLFILIKPIL</sequence>
<keyword evidence="9 18" id="KW-0999">Mitochondrion inner membrane</keyword>
<keyword evidence="16 18" id="KW-0472">Membrane</keyword>
<keyword evidence="12 18" id="KW-1133">Transmembrane helix</keyword>
<keyword evidence="10 18" id="KW-1278">Translocase</keyword>
<evidence type="ECO:0000256" key="12">
    <source>
        <dbReference type="ARBA" id="ARBA00022989"/>
    </source>
</evidence>
<evidence type="ECO:0000256" key="2">
    <source>
        <dbReference type="ARBA" id="ARBA00004448"/>
    </source>
</evidence>
<dbReference type="Pfam" id="PF00361">
    <property type="entry name" value="Proton_antipo_M"/>
    <property type="match status" value="1"/>
</dbReference>
<dbReference type="GO" id="GO:0008137">
    <property type="term" value="F:NADH dehydrogenase (ubiquinone) activity"/>
    <property type="evidence" value="ECO:0007669"/>
    <property type="project" value="UniProtKB-EC"/>
</dbReference>
<dbReference type="EMBL" id="OR727343">
    <property type="protein sequence ID" value="WPC85234.1"/>
    <property type="molecule type" value="Genomic_DNA"/>
</dbReference>
<organism evidence="20">
    <name type="scientific">Sophonia microstaina</name>
    <dbReference type="NCBI Taxonomy" id="3092775"/>
    <lineage>
        <taxon>Eukaryota</taxon>
        <taxon>Metazoa</taxon>
        <taxon>Ecdysozoa</taxon>
        <taxon>Arthropoda</taxon>
        <taxon>Hexapoda</taxon>
        <taxon>Insecta</taxon>
        <taxon>Pterygota</taxon>
        <taxon>Neoptera</taxon>
        <taxon>Paraneoptera</taxon>
        <taxon>Hemiptera</taxon>
        <taxon>Auchenorrhyncha</taxon>
        <taxon>Membracoidea</taxon>
        <taxon>Cicadellidae</taxon>
        <taxon>Evacanthinae</taxon>
        <taxon>Nirvanini</taxon>
        <taxon>Sophonia</taxon>
    </lineage>
</organism>
<evidence type="ECO:0000256" key="3">
    <source>
        <dbReference type="ARBA" id="ARBA00007012"/>
    </source>
</evidence>
<feature type="transmembrane region" description="Helical" evidence="18">
    <location>
        <begin position="186"/>
        <end position="203"/>
    </location>
</feature>
<evidence type="ECO:0000256" key="1">
    <source>
        <dbReference type="ARBA" id="ARBA00003257"/>
    </source>
</evidence>
<dbReference type="GeneID" id="86148366"/>
<feature type="transmembrane region" description="Helical" evidence="18">
    <location>
        <begin position="5"/>
        <end position="22"/>
    </location>
</feature>
<dbReference type="EC" id="7.1.1.2" evidence="4 18"/>
<keyword evidence="11 18" id="KW-0249">Electron transport</keyword>
<dbReference type="RefSeq" id="YP_010996492.1">
    <property type="nucleotide sequence ID" value="NC_084447.1"/>
</dbReference>
<name>A0AAF1C058_9HEMI</name>
<evidence type="ECO:0000256" key="5">
    <source>
        <dbReference type="ARBA" id="ARBA00021008"/>
    </source>
</evidence>
<keyword evidence="14 18" id="KW-0830">Ubiquinone</keyword>
<dbReference type="InterPro" id="IPR003917">
    <property type="entry name" value="NADH_UbQ_OxRdtase_chain2"/>
</dbReference>
<evidence type="ECO:0000256" key="7">
    <source>
        <dbReference type="ARBA" id="ARBA00022660"/>
    </source>
</evidence>
<comment type="similarity">
    <text evidence="3 18">Belongs to the complex I subunit 2 family.</text>
</comment>
<evidence type="ECO:0000256" key="18">
    <source>
        <dbReference type="RuleBase" id="RU003403"/>
    </source>
</evidence>
<dbReference type="PANTHER" id="PTHR46552:SF1">
    <property type="entry name" value="NADH-UBIQUINONE OXIDOREDUCTASE CHAIN 2"/>
    <property type="match status" value="1"/>
</dbReference>
<comment type="catalytic activity">
    <reaction evidence="17 18">
        <text>a ubiquinone + NADH + 5 H(+)(in) = a ubiquinol + NAD(+) + 4 H(+)(out)</text>
        <dbReference type="Rhea" id="RHEA:29091"/>
        <dbReference type="Rhea" id="RHEA-COMP:9565"/>
        <dbReference type="Rhea" id="RHEA-COMP:9566"/>
        <dbReference type="ChEBI" id="CHEBI:15378"/>
        <dbReference type="ChEBI" id="CHEBI:16389"/>
        <dbReference type="ChEBI" id="CHEBI:17976"/>
        <dbReference type="ChEBI" id="CHEBI:57540"/>
        <dbReference type="ChEBI" id="CHEBI:57945"/>
        <dbReference type="EC" id="7.1.1.2"/>
    </reaction>
</comment>
<dbReference type="InterPro" id="IPR001750">
    <property type="entry name" value="ND/Mrp_TM"/>
</dbReference>
<evidence type="ECO:0000256" key="11">
    <source>
        <dbReference type="ARBA" id="ARBA00022982"/>
    </source>
</evidence>
<keyword evidence="15 18" id="KW-0496">Mitochondrion</keyword>
<feature type="transmembrane region" description="Helical" evidence="18">
    <location>
        <begin position="59"/>
        <end position="79"/>
    </location>
</feature>
<keyword evidence="6" id="KW-0813">Transport</keyword>
<protein>
    <recommendedName>
        <fullName evidence="5 18">NADH-ubiquinone oxidoreductase chain 2</fullName>
        <ecNumber evidence="4 18">7.1.1.2</ecNumber>
    </recommendedName>
</protein>
<gene>
    <name evidence="20" type="primary">ND2</name>
</gene>
<dbReference type="AlphaFoldDB" id="A0AAF1C058"/>
<dbReference type="PANTHER" id="PTHR46552">
    <property type="entry name" value="NADH-UBIQUINONE OXIDOREDUCTASE CHAIN 2"/>
    <property type="match status" value="1"/>
</dbReference>
<feature type="domain" description="NADH:quinone oxidoreductase/Mrp antiporter transmembrane" evidence="19">
    <location>
        <begin position="79"/>
        <end position="270"/>
    </location>
</feature>
<evidence type="ECO:0000256" key="15">
    <source>
        <dbReference type="ARBA" id="ARBA00023128"/>
    </source>
</evidence>
<feature type="transmembrane region" description="Helical" evidence="18">
    <location>
        <begin position="258"/>
        <end position="278"/>
    </location>
</feature>
<keyword evidence="7 18" id="KW-0679">Respiratory chain</keyword>
<evidence type="ECO:0000256" key="14">
    <source>
        <dbReference type="ARBA" id="ARBA00023075"/>
    </source>
</evidence>
<reference evidence="20" key="1">
    <citation type="submission" date="2023-10" db="EMBL/GenBank/DDBJ databases">
        <authorList>
            <person name="Wang W."/>
            <person name="Jiang S."/>
            <person name="Liu Y."/>
            <person name="Li Y."/>
        </authorList>
    </citation>
    <scope>NUCLEOTIDE SEQUENCE</scope>
</reference>
<evidence type="ECO:0000259" key="19">
    <source>
        <dbReference type="Pfam" id="PF00361"/>
    </source>
</evidence>
<evidence type="ECO:0000256" key="16">
    <source>
        <dbReference type="ARBA" id="ARBA00023136"/>
    </source>
</evidence>
<dbReference type="InterPro" id="IPR050175">
    <property type="entry name" value="Complex_I_Subunit_2"/>
</dbReference>
<proteinExistence type="inferred from homology"/>
<comment type="function">
    <text evidence="18">Core subunit of the mitochondrial membrane respiratory chain NADH dehydrogenase (Complex I) which catalyzes electron transfer from NADH through the respiratory chain, using ubiquinone as an electron acceptor. Essential for the catalytic activity and assembly of complex I.</text>
</comment>
<keyword evidence="8 18" id="KW-0812">Transmembrane</keyword>
<evidence type="ECO:0000256" key="6">
    <source>
        <dbReference type="ARBA" id="ARBA00022448"/>
    </source>
</evidence>
<evidence type="ECO:0000256" key="10">
    <source>
        <dbReference type="ARBA" id="ARBA00022967"/>
    </source>
</evidence>
<accession>A0AAF1C058</accession>
<evidence type="ECO:0000256" key="4">
    <source>
        <dbReference type="ARBA" id="ARBA00012944"/>
    </source>
</evidence>
<dbReference type="PRINTS" id="PR01436">
    <property type="entry name" value="NADHDHGNASE2"/>
</dbReference>
<evidence type="ECO:0000313" key="20">
    <source>
        <dbReference type="EMBL" id="WPC85234.1"/>
    </source>
</evidence>
<evidence type="ECO:0000256" key="9">
    <source>
        <dbReference type="ARBA" id="ARBA00022792"/>
    </source>
</evidence>
<geneLocation type="mitochondrion" evidence="20"/>
<dbReference type="GO" id="GO:0005743">
    <property type="term" value="C:mitochondrial inner membrane"/>
    <property type="evidence" value="ECO:0007669"/>
    <property type="project" value="UniProtKB-SubCell"/>
</dbReference>
<evidence type="ECO:0000256" key="8">
    <source>
        <dbReference type="ARBA" id="ARBA00022692"/>
    </source>
</evidence>
<evidence type="ECO:0000256" key="17">
    <source>
        <dbReference type="ARBA" id="ARBA00049551"/>
    </source>
</evidence>
<evidence type="ECO:0000256" key="13">
    <source>
        <dbReference type="ARBA" id="ARBA00023027"/>
    </source>
</evidence>
<feature type="transmembrane region" description="Helical" evidence="18">
    <location>
        <begin position="85"/>
        <end position="104"/>
    </location>
</feature>
<keyword evidence="13 18" id="KW-0520">NAD</keyword>
<feature type="transmembrane region" description="Helical" evidence="18">
    <location>
        <begin position="136"/>
        <end position="155"/>
    </location>
</feature>
<dbReference type="CTD" id="4536"/>
<dbReference type="GO" id="GO:0006120">
    <property type="term" value="P:mitochondrial electron transport, NADH to ubiquinone"/>
    <property type="evidence" value="ECO:0007669"/>
    <property type="project" value="InterPro"/>
</dbReference>
<comment type="function">
    <text evidence="1">Core subunit of the mitochondrial membrane respiratory chain NADH dehydrogenase (Complex I) that is believed to belong to the minimal assembly required for catalysis. Complex I functions in the transfer of electrons from NADH to the respiratory chain. The immediate electron acceptor for the enzyme is believed to be ubiquinone.</text>
</comment>